<accession>A0A8E2X2L4</accession>
<feature type="domain" description="Bacterial bifunctional deaminase-reductase C-terminal" evidence="1">
    <location>
        <begin position="3"/>
        <end position="178"/>
    </location>
</feature>
<dbReference type="EMBL" id="AYXG01000220">
    <property type="protein sequence ID" value="EWC59091.1"/>
    <property type="molecule type" value="Genomic_DNA"/>
</dbReference>
<proteinExistence type="predicted"/>
<name>W7IRI9_9PSEU</name>
<dbReference type="Proteomes" id="UP000019277">
    <property type="component" value="Unassembled WGS sequence"/>
</dbReference>
<keyword evidence="3" id="KW-1185">Reference proteome</keyword>
<dbReference type="eggNOG" id="COG0262">
    <property type="taxonomic scope" value="Bacteria"/>
</dbReference>
<dbReference type="InterPro" id="IPR024072">
    <property type="entry name" value="DHFR-like_dom_sf"/>
</dbReference>
<dbReference type="STRING" id="909613.UO65_5643"/>
<protein>
    <submittedName>
        <fullName evidence="2">Dihydrofolate reductase</fullName>
        <ecNumber evidence="2">1.5.1.3</ecNumber>
    </submittedName>
</protein>
<dbReference type="Gene3D" id="3.40.430.10">
    <property type="entry name" value="Dihydrofolate Reductase, subunit A"/>
    <property type="match status" value="1"/>
</dbReference>
<dbReference type="AlphaFoldDB" id="W7IRI9"/>
<dbReference type="RefSeq" id="WP_035288272.1">
    <property type="nucleotide sequence ID" value="NZ_QHCP01000004.1"/>
</dbReference>
<dbReference type="InterPro" id="IPR002734">
    <property type="entry name" value="RibDG_C"/>
</dbReference>
<dbReference type="SUPFAM" id="SSF53597">
    <property type="entry name" value="Dihydrofolate reductase-like"/>
    <property type="match status" value="1"/>
</dbReference>
<dbReference type="GO" id="GO:0004146">
    <property type="term" value="F:dihydrofolate reductase activity"/>
    <property type="evidence" value="ECO:0007669"/>
    <property type="project" value="UniProtKB-EC"/>
</dbReference>
<reference evidence="2 3" key="1">
    <citation type="journal article" date="2014" name="Genome Announc.">
        <title>Draft Genome Sequence of the Antitrypanosomally Active Sponge-Associated Bacterium Actinokineospora sp. Strain EG49.</title>
        <authorList>
            <person name="Harjes J."/>
            <person name="Ryu T."/>
            <person name="Abdelmohsen U.R."/>
            <person name="Moitinho-Silva L."/>
            <person name="Horn H."/>
            <person name="Ravasi T."/>
            <person name="Hentschel U."/>
        </authorList>
    </citation>
    <scope>NUCLEOTIDE SEQUENCE [LARGE SCALE GENOMIC DNA]</scope>
    <source>
        <strain evidence="2 3">EG49</strain>
    </source>
</reference>
<sequence length="187" mass="21019">MGKLVYSMITSLDGYVEDANGEFAWGAPDDEELHGHINELAASVGTFLYGRRMYETMLYWETAYDVPDQPPVVLEWARQWQATDKVVHSRTLTDVSSARTRLVREFDPDAVRRLKAETDHDLTVDGPDLAAQAIRAGLVDEYHQIVCPVLVGGGKRFFPEGVHVDLDLIDERRFAGGVVVLRYASKH</sequence>
<dbReference type="EC" id="1.5.1.3" evidence="2"/>
<dbReference type="PANTHER" id="PTHR38011">
    <property type="entry name" value="DIHYDROFOLATE REDUCTASE FAMILY PROTEIN (AFU_ORTHOLOGUE AFUA_8G06820)"/>
    <property type="match status" value="1"/>
</dbReference>
<evidence type="ECO:0000259" key="1">
    <source>
        <dbReference type="Pfam" id="PF01872"/>
    </source>
</evidence>
<dbReference type="OrthoDB" id="7949219at2"/>
<gene>
    <name evidence="2" type="ORF">UO65_5643</name>
</gene>
<dbReference type="PANTHER" id="PTHR38011:SF11">
    <property type="entry name" value="2,5-DIAMINO-6-RIBOSYLAMINO-4(3H)-PYRIMIDINONE 5'-PHOSPHATE REDUCTASE"/>
    <property type="match status" value="1"/>
</dbReference>
<dbReference type="Pfam" id="PF01872">
    <property type="entry name" value="RibD_C"/>
    <property type="match status" value="1"/>
</dbReference>
<keyword evidence="2" id="KW-0560">Oxidoreductase</keyword>
<accession>W7IRI9</accession>
<dbReference type="GO" id="GO:0009231">
    <property type="term" value="P:riboflavin biosynthetic process"/>
    <property type="evidence" value="ECO:0007669"/>
    <property type="project" value="InterPro"/>
</dbReference>
<organism evidence="2 3">
    <name type="scientific">Actinokineospora spheciospongiae</name>
    <dbReference type="NCBI Taxonomy" id="909613"/>
    <lineage>
        <taxon>Bacteria</taxon>
        <taxon>Bacillati</taxon>
        <taxon>Actinomycetota</taxon>
        <taxon>Actinomycetes</taxon>
        <taxon>Pseudonocardiales</taxon>
        <taxon>Pseudonocardiaceae</taxon>
        <taxon>Actinokineospora</taxon>
    </lineage>
</organism>
<evidence type="ECO:0000313" key="3">
    <source>
        <dbReference type="Proteomes" id="UP000019277"/>
    </source>
</evidence>
<dbReference type="GO" id="GO:0008703">
    <property type="term" value="F:5-amino-6-(5-phosphoribosylamino)uracil reductase activity"/>
    <property type="evidence" value="ECO:0007669"/>
    <property type="project" value="InterPro"/>
</dbReference>
<evidence type="ECO:0000313" key="2">
    <source>
        <dbReference type="EMBL" id="EWC59091.1"/>
    </source>
</evidence>
<comment type="caution">
    <text evidence="2">The sequence shown here is derived from an EMBL/GenBank/DDBJ whole genome shotgun (WGS) entry which is preliminary data.</text>
</comment>
<dbReference type="PATRIC" id="fig|909613.9.peg.5642"/>
<dbReference type="InterPro" id="IPR050765">
    <property type="entry name" value="Riboflavin_Biosynth_HTPR"/>
</dbReference>